<keyword evidence="7" id="KW-1133">Transmembrane helix</keyword>
<evidence type="ECO:0000256" key="3">
    <source>
        <dbReference type="ARBA" id="ARBA00022475"/>
    </source>
</evidence>
<name>A0A2S7EPB0_9XANT</name>
<dbReference type="InterPro" id="IPR022346">
    <property type="entry name" value="T2SS_GspH"/>
</dbReference>
<evidence type="ECO:0000313" key="12">
    <source>
        <dbReference type="EMBL" id="PPU94060.1"/>
    </source>
</evidence>
<evidence type="ECO:0000256" key="9">
    <source>
        <dbReference type="ARBA" id="ARBA00025772"/>
    </source>
</evidence>
<evidence type="ECO:0000256" key="7">
    <source>
        <dbReference type="ARBA" id="ARBA00022989"/>
    </source>
</evidence>
<dbReference type="AlphaFoldDB" id="A0A2S7EPB0"/>
<comment type="caution">
    <text evidence="12">The sequence shown here is derived from an EMBL/GenBank/DDBJ whole genome shotgun (WGS) entry which is preliminary data.</text>
</comment>
<evidence type="ECO:0000256" key="4">
    <source>
        <dbReference type="ARBA" id="ARBA00022481"/>
    </source>
</evidence>
<evidence type="ECO:0000259" key="11">
    <source>
        <dbReference type="Pfam" id="PF12019"/>
    </source>
</evidence>
<dbReference type="EMBL" id="MDEG01000039">
    <property type="protein sequence ID" value="PPU94060.1"/>
    <property type="molecule type" value="Genomic_DNA"/>
</dbReference>
<feature type="domain" description="General secretion pathway GspH" evidence="11">
    <location>
        <begin position="35"/>
        <end position="152"/>
    </location>
</feature>
<evidence type="ECO:0000313" key="13">
    <source>
        <dbReference type="Proteomes" id="UP000238261"/>
    </source>
</evidence>
<dbReference type="GO" id="GO:0005886">
    <property type="term" value="C:plasma membrane"/>
    <property type="evidence" value="ECO:0007669"/>
    <property type="project" value="UniProtKB-SubCell"/>
</dbReference>
<dbReference type="GO" id="GO:0015627">
    <property type="term" value="C:type II protein secretion system complex"/>
    <property type="evidence" value="ECO:0007669"/>
    <property type="project" value="InterPro"/>
</dbReference>
<keyword evidence="6" id="KW-0812">Transmembrane</keyword>
<dbReference type="SUPFAM" id="SSF54523">
    <property type="entry name" value="Pili subunits"/>
    <property type="match status" value="1"/>
</dbReference>
<comment type="subcellular location">
    <subcellularLocation>
        <location evidence="1">Cell inner membrane</location>
        <topology evidence="1">Single-pass membrane protein</topology>
    </subcellularLocation>
</comment>
<dbReference type="GO" id="GO:0015628">
    <property type="term" value="P:protein secretion by the type II secretion system"/>
    <property type="evidence" value="ECO:0007669"/>
    <property type="project" value="InterPro"/>
</dbReference>
<dbReference type="OrthoDB" id="2313614at2"/>
<gene>
    <name evidence="12" type="ORF">XhyaCFBP1156_20285</name>
</gene>
<evidence type="ECO:0000256" key="10">
    <source>
        <dbReference type="ARBA" id="ARBA00030775"/>
    </source>
</evidence>
<proteinExistence type="inferred from homology"/>
<dbReference type="Proteomes" id="UP000238261">
    <property type="component" value="Unassembled WGS sequence"/>
</dbReference>
<sequence>MVESLITMAVLAILVAVGLPSFGRFVATQRAIATTNLLVGHIAATRASAVHRARDVVLCPSQNGTTCLAAGTDWSAGWIAFVDPDGNRTPGSPADILLVEARPADGPLRIHSTPGRTSLRYRADGYSTGTNLTLSVCVADRRLSKIVVNNSGRPRSEHSPGGESCD</sequence>
<evidence type="ECO:0000256" key="5">
    <source>
        <dbReference type="ARBA" id="ARBA00022519"/>
    </source>
</evidence>
<dbReference type="Pfam" id="PF12019">
    <property type="entry name" value="GspH"/>
    <property type="match status" value="1"/>
</dbReference>
<evidence type="ECO:0000256" key="1">
    <source>
        <dbReference type="ARBA" id="ARBA00004377"/>
    </source>
</evidence>
<comment type="similarity">
    <text evidence="9">Belongs to the GSP H family.</text>
</comment>
<keyword evidence="5" id="KW-0997">Cell inner membrane</keyword>
<dbReference type="RefSeq" id="WP_053057425.1">
    <property type="nucleotide sequence ID" value="NZ_CP043476.1"/>
</dbReference>
<evidence type="ECO:0000256" key="2">
    <source>
        <dbReference type="ARBA" id="ARBA00021549"/>
    </source>
</evidence>
<protein>
    <recommendedName>
        <fullName evidence="2">Type II secretion system protein H</fullName>
    </recommendedName>
    <alternativeName>
        <fullName evidence="10">General secretion pathway protein H</fullName>
    </alternativeName>
</protein>
<reference evidence="13" key="1">
    <citation type="submission" date="2016-08" db="EMBL/GenBank/DDBJ databases">
        <authorList>
            <person name="Merda D."/>
            <person name="Briand M."/>
            <person name="Taghouti G."/>
            <person name="Carrere S."/>
            <person name="Gouzy J."/>
            <person name="Portier P."/>
            <person name="Jacques M.-A."/>
            <person name="Fischer-Le Saux M."/>
        </authorList>
    </citation>
    <scope>NUCLEOTIDE SEQUENCE [LARGE SCALE GENOMIC DNA]</scope>
    <source>
        <strain evidence="13">CFBP1156</strain>
    </source>
</reference>
<dbReference type="Gene3D" id="3.55.40.10">
    <property type="entry name" value="minor pseudopilin epsh domain"/>
    <property type="match status" value="1"/>
</dbReference>
<keyword evidence="8" id="KW-0472">Membrane</keyword>
<evidence type="ECO:0000256" key="6">
    <source>
        <dbReference type="ARBA" id="ARBA00022692"/>
    </source>
</evidence>
<keyword evidence="13" id="KW-1185">Reference proteome</keyword>
<dbReference type="InterPro" id="IPR045584">
    <property type="entry name" value="Pilin-like"/>
</dbReference>
<evidence type="ECO:0000256" key="8">
    <source>
        <dbReference type="ARBA" id="ARBA00023136"/>
    </source>
</evidence>
<organism evidence="12 13">
    <name type="scientific">Xanthomonas hyacinthi</name>
    <dbReference type="NCBI Taxonomy" id="56455"/>
    <lineage>
        <taxon>Bacteria</taxon>
        <taxon>Pseudomonadati</taxon>
        <taxon>Pseudomonadota</taxon>
        <taxon>Gammaproteobacteria</taxon>
        <taxon>Lysobacterales</taxon>
        <taxon>Lysobacteraceae</taxon>
        <taxon>Xanthomonas</taxon>
    </lineage>
</organism>
<keyword evidence="4" id="KW-0488">Methylation</keyword>
<keyword evidence="3" id="KW-1003">Cell membrane</keyword>
<accession>A0A2S7EPB0</accession>